<feature type="domain" description="Ionotropic glutamate receptor C-terminal" evidence="7">
    <location>
        <begin position="35"/>
        <end position="256"/>
    </location>
</feature>
<evidence type="ECO:0000256" key="5">
    <source>
        <dbReference type="SAM" id="SignalP"/>
    </source>
</evidence>
<keyword evidence="2 5" id="KW-0732">Signal</keyword>
<dbReference type="SMART" id="SM00062">
    <property type="entry name" value="PBPb"/>
    <property type="match status" value="1"/>
</dbReference>
<dbReference type="PANTHER" id="PTHR35936:SF19">
    <property type="entry name" value="AMINO-ACID-BINDING PROTEIN YXEM-RELATED"/>
    <property type="match status" value="1"/>
</dbReference>
<evidence type="ECO:0000259" key="7">
    <source>
        <dbReference type="SMART" id="SM00079"/>
    </source>
</evidence>
<gene>
    <name evidence="8" type="ORF">B4077_3742</name>
</gene>
<dbReference type="InterPro" id="IPR001638">
    <property type="entry name" value="Solute-binding_3/MltF_N"/>
</dbReference>
<reference evidence="8 9" key="1">
    <citation type="submission" date="2015-04" db="EMBL/GenBank/DDBJ databases">
        <title>Draft Genome Sequences of Eight Spore-Forming Food Isolates of Bacillus cereus Genome sequencing.</title>
        <authorList>
            <person name="Krawcyk A.O."/>
            <person name="de Jong A."/>
            <person name="Eijlander R.T."/>
            <person name="Berendsen E.M."/>
            <person name="Holsappel S."/>
            <person name="Wells-Bennik M."/>
            <person name="Kuipers O.P."/>
        </authorList>
    </citation>
    <scope>NUCLEOTIDE SEQUENCE [LARGE SCALE GENOMIC DNA]</scope>
    <source>
        <strain evidence="8 9">B4077</strain>
    </source>
</reference>
<dbReference type="GO" id="GO:0005886">
    <property type="term" value="C:plasma membrane"/>
    <property type="evidence" value="ECO:0007669"/>
    <property type="project" value="UniProtKB-SubCell"/>
</dbReference>
<proteinExistence type="predicted"/>
<evidence type="ECO:0000256" key="4">
    <source>
        <dbReference type="ARBA" id="ARBA00023288"/>
    </source>
</evidence>
<organism evidence="8 9">
    <name type="scientific">Bacillus cereus</name>
    <dbReference type="NCBI Taxonomy" id="1396"/>
    <lineage>
        <taxon>Bacteria</taxon>
        <taxon>Bacillati</taxon>
        <taxon>Bacillota</taxon>
        <taxon>Bacilli</taxon>
        <taxon>Bacillales</taxon>
        <taxon>Bacillaceae</taxon>
        <taxon>Bacillus</taxon>
        <taxon>Bacillus cereus group</taxon>
    </lineage>
</organism>
<evidence type="ECO:0000256" key="1">
    <source>
        <dbReference type="ARBA" id="ARBA00004193"/>
    </source>
</evidence>
<dbReference type="GO" id="GO:0015276">
    <property type="term" value="F:ligand-gated monoatomic ion channel activity"/>
    <property type="evidence" value="ECO:0007669"/>
    <property type="project" value="InterPro"/>
</dbReference>
<dbReference type="PROSITE" id="PS51257">
    <property type="entry name" value="PROKAR_LIPOPROTEIN"/>
    <property type="match status" value="1"/>
</dbReference>
<feature type="domain" description="Solute-binding protein family 3/N-terminal" evidence="6">
    <location>
        <begin position="35"/>
        <end position="257"/>
    </location>
</feature>
<keyword evidence="4" id="KW-0449">Lipoprotein</keyword>
<dbReference type="Gene3D" id="3.40.190.10">
    <property type="entry name" value="Periplasmic binding protein-like II"/>
    <property type="match status" value="2"/>
</dbReference>
<dbReference type="PANTHER" id="PTHR35936">
    <property type="entry name" value="MEMBRANE-BOUND LYTIC MUREIN TRANSGLYCOSYLASE F"/>
    <property type="match status" value="1"/>
</dbReference>
<name>A0A0G8F466_BACCE</name>
<evidence type="ECO:0008006" key="10">
    <source>
        <dbReference type="Google" id="ProtNLM"/>
    </source>
</evidence>
<evidence type="ECO:0000313" key="9">
    <source>
        <dbReference type="Proteomes" id="UP000035214"/>
    </source>
</evidence>
<dbReference type="SMART" id="SM00079">
    <property type="entry name" value="PBPe"/>
    <property type="match status" value="1"/>
</dbReference>
<comment type="subcellular location">
    <subcellularLocation>
        <location evidence="1">Cell membrane</location>
        <topology evidence="1">Lipid-anchor</topology>
    </subcellularLocation>
</comment>
<keyword evidence="3" id="KW-0564">Palmitate</keyword>
<protein>
    <recommendedName>
        <fullName evidence="10">Amino acid ABC transporter substrate-binding protein</fullName>
    </recommendedName>
</protein>
<dbReference type="InterPro" id="IPR001320">
    <property type="entry name" value="Iontro_rcpt_C"/>
</dbReference>
<dbReference type="Pfam" id="PF00497">
    <property type="entry name" value="SBP_bac_3"/>
    <property type="match status" value="1"/>
</dbReference>
<dbReference type="CDD" id="cd13709">
    <property type="entry name" value="PBP2_YxeM"/>
    <property type="match status" value="1"/>
</dbReference>
<evidence type="ECO:0000313" key="8">
    <source>
        <dbReference type="EMBL" id="KLA30522.1"/>
    </source>
</evidence>
<feature type="chain" id="PRO_5038814859" description="Amino acid ABC transporter substrate-binding protein" evidence="5">
    <location>
        <begin position="22"/>
        <end position="263"/>
    </location>
</feature>
<dbReference type="Proteomes" id="UP000035214">
    <property type="component" value="Unassembled WGS sequence"/>
</dbReference>
<sequence>MRKSSLLLTLALTVSVGLLSACGSDTASKKADEKVVKVGTSAGRSPFIFKEGEKVKGFDAEIIEAAAKKAGYKVEWNVSDFEGLFGLLDSGRIDTIANELSVSPERKKKYDFSIPYVYSGSVFAVKKDNNTIKSLEDLKGKTVGVGLGTAGEQELKALNKNNAFTIKTFSEDPTAELNEVGLGRVDAYYNDKVQVETTIKKADLDNVKVGFGPLKWGEIAFPFAKKSEKLEDINKALKELEQDGTLSEISKKWLKVDATKKQN</sequence>
<comment type="caution">
    <text evidence="8">The sequence shown here is derived from an EMBL/GenBank/DDBJ whole genome shotgun (WGS) entry which is preliminary data.</text>
</comment>
<dbReference type="AlphaFoldDB" id="A0A0G8F466"/>
<accession>A0A0G8F466</accession>
<dbReference type="SUPFAM" id="SSF53850">
    <property type="entry name" value="Periplasmic binding protein-like II"/>
    <property type="match status" value="1"/>
</dbReference>
<evidence type="ECO:0000256" key="3">
    <source>
        <dbReference type="ARBA" id="ARBA00023139"/>
    </source>
</evidence>
<evidence type="ECO:0000259" key="6">
    <source>
        <dbReference type="SMART" id="SM00062"/>
    </source>
</evidence>
<evidence type="ECO:0000256" key="2">
    <source>
        <dbReference type="ARBA" id="ARBA00022729"/>
    </source>
</evidence>
<dbReference type="RefSeq" id="WP_046954613.1">
    <property type="nucleotide sequence ID" value="NZ_LCYI01000019.1"/>
</dbReference>
<feature type="signal peptide" evidence="5">
    <location>
        <begin position="1"/>
        <end position="21"/>
    </location>
</feature>
<dbReference type="EMBL" id="LCYI01000019">
    <property type="protein sequence ID" value="KLA30522.1"/>
    <property type="molecule type" value="Genomic_DNA"/>
</dbReference>
<dbReference type="PATRIC" id="fig|1396.428.peg.3037"/>